<dbReference type="Proteomes" id="UP000240971">
    <property type="component" value="Unassembled WGS sequence"/>
</dbReference>
<accession>A0A2P8HSI6</accession>
<protein>
    <submittedName>
        <fullName evidence="3">IPT/TIG domain-containing protein</fullName>
    </submittedName>
</protein>
<feature type="chain" id="PRO_5015185040" evidence="1">
    <location>
        <begin position="23"/>
        <end position="124"/>
    </location>
</feature>
<feature type="domain" description="IPT/TIG" evidence="2">
    <location>
        <begin position="37"/>
        <end position="102"/>
    </location>
</feature>
<dbReference type="Pfam" id="PF01833">
    <property type="entry name" value="TIG"/>
    <property type="match status" value="1"/>
</dbReference>
<evidence type="ECO:0000313" key="3">
    <source>
        <dbReference type="EMBL" id="PSL49199.1"/>
    </source>
</evidence>
<keyword evidence="4" id="KW-1185">Reference proteome</keyword>
<keyword evidence="1" id="KW-0732">Signal</keyword>
<dbReference type="Gene3D" id="2.60.40.10">
    <property type="entry name" value="Immunoglobulins"/>
    <property type="match status" value="1"/>
</dbReference>
<dbReference type="InterPro" id="IPR002909">
    <property type="entry name" value="IPT_dom"/>
</dbReference>
<name>A0A2P8HSI6_CHINA</name>
<dbReference type="RefSeq" id="WP_106526449.1">
    <property type="nucleotide sequence ID" value="NZ_PYAW01000001.1"/>
</dbReference>
<evidence type="ECO:0000313" key="4">
    <source>
        <dbReference type="Proteomes" id="UP000240971"/>
    </source>
</evidence>
<feature type="signal peptide" evidence="1">
    <location>
        <begin position="1"/>
        <end position="22"/>
    </location>
</feature>
<dbReference type="SUPFAM" id="SSF81296">
    <property type="entry name" value="E set domains"/>
    <property type="match status" value="1"/>
</dbReference>
<sequence length="124" mass="13104">MTHCKMFVVALVLMITAMTACAPNPKESTAAAVTVSGHAGNFLMIKGHGFSEDKDQNKVIFGDVTAQVLRAGPDYLLVQIPLQKAGVVPVVVAVGKNTSNAMFFAYSTKRKLVAAAENTASEAY</sequence>
<dbReference type="AlphaFoldDB" id="A0A2P8HSI6"/>
<proteinExistence type="predicted"/>
<gene>
    <name evidence="3" type="ORF">CLV51_101529</name>
</gene>
<organism evidence="3 4">
    <name type="scientific">Chitinophaga niastensis</name>
    <dbReference type="NCBI Taxonomy" id="536980"/>
    <lineage>
        <taxon>Bacteria</taxon>
        <taxon>Pseudomonadati</taxon>
        <taxon>Bacteroidota</taxon>
        <taxon>Chitinophagia</taxon>
        <taxon>Chitinophagales</taxon>
        <taxon>Chitinophagaceae</taxon>
        <taxon>Chitinophaga</taxon>
    </lineage>
</organism>
<evidence type="ECO:0000256" key="1">
    <source>
        <dbReference type="SAM" id="SignalP"/>
    </source>
</evidence>
<dbReference type="EMBL" id="PYAW01000001">
    <property type="protein sequence ID" value="PSL49199.1"/>
    <property type="molecule type" value="Genomic_DNA"/>
</dbReference>
<dbReference type="InterPro" id="IPR014756">
    <property type="entry name" value="Ig_E-set"/>
</dbReference>
<comment type="caution">
    <text evidence="3">The sequence shown here is derived from an EMBL/GenBank/DDBJ whole genome shotgun (WGS) entry which is preliminary data.</text>
</comment>
<dbReference type="PROSITE" id="PS51257">
    <property type="entry name" value="PROKAR_LIPOPROTEIN"/>
    <property type="match status" value="1"/>
</dbReference>
<reference evidence="3 4" key="1">
    <citation type="submission" date="2018-03" db="EMBL/GenBank/DDBJ databases">
        <title>Genomic Encyclopedia of Archaeal and Bacterial Type Strains, Phase II (KMG-II): from individual species to whole genera.</title>
        <authorList>
            <person name="Goeker M."/>
        </authorList>
    </citation>
    <scope>NUCLEOTIDE SEQUENCE [LARGE SCALE GENOMIC DNA]</scope>
    <source>
        <strain evidence="3 4">DSM 24859</strain>
    </source>
</reference>
<evidence type="ECO:0000259" key="2">
    <source>
        <dbReference type="Pfam" id="PF01833"/>
    </source>
</evidence>
<dbReference type="OrthoDB" id="675419at2"/>
<dbReference type="InterPro" id="IPR013783">
    <property type="entry name" value="Ig-like_fold"/>
</dbReference>